<dbReference type="PANTHER" id="PTHR21621:SF0">
    <property type="entry name" value="BETA-CITRYLGLUTAMATE SYNTHASE B-RELATED"/>
    <property type="match status" value="1"/>
</dbReference>
<dbReference type="GO" id="GO:0009432">
    <property type="term" value="P:SOS response"/>
    <property type="evidence" value="ECO:0007669"/>
    <property type="project" value="TreeGrafter"/>
</dbReference>
<organism evidence="4 5">
    <name type="scientific">Neptunomonas antarctica</name>
    <dbReference type="NCBI Taxonomy" id="619304"/>
    <lineage>
        <taxon>Bacteria</taxon>
        <taxon>Pseudomonadati</taxon>
        <taxon>Pseudomonadota</taxon>
        <taxon>Gammaproteobacteria</taxon>
        <taxon>Oceanospirillales</taxon>
        <taxon>Oceanospirillaceae</taxon>
        <taxon>Neptunomonas</taxon>
    </lineage>
</organism>
<dbReference type="Gene3D" id="3.30.470.20">
    <property type="entry name" value="ATP-grasp fold, B domain"/>
    <property type="match status" value="1"/>
</dbReference>
<dbReference type="PROSITE" id="PS50975">
    <property type="entry name" value="ATP_GRASP"/>
    <property type="match status" value="1"/>
</dbReference>
<dbReference type="OrthoDB" id="9775266at2"/>
<reference evidence="5" key="1">
    <citation type="submission" date="2017-01" db="EMBL/GenBank/DDBJ databases">
        <authorList>
            <person name="Varghese N."/>
            <person name="Submissions S."/>
        </authorList>
    </citation>
    <scope>NUCLEOTIDE SEQUENCE [LARGE SCALE GENOMIC DNA]</scope>
    <source>
        <strain evidence="5">DSM 22306</strain>
    </source>
</reference>
<dbReference type="Gene3D" id="3.30.1490.20">
    <property type="entry name" value="ATP-grasp fold, A domain"/>
    <property type="match status" value="1"/>
</dbReference>
<keyword evidence="1" id="KW-0464">Manganese</keyword>
<keyword evidence="2" id="KW-0067">ATP-binding</keyword>
<feature type="domain" description="ATP-grasp" evidence="3">
    <location>
        <begin position="246"/>
        <end position="497"/>
    </location>
</feature>
<dbReference type="RefSeq" id="WP_054342002.1">
    <property type="nucleotide sequence ID" value="NZ_FTOE01000012.1"/>
</dbReference>
<sequence length="613" mass="67244">MSQSEHRVVLAPNGGFQGYAHGLHQTVQILSLSLPALPSALPWMRIDAWLEGWLDDPLDQYPEDQKWLESGQQNSNAARLAWRIAVAAAMLFRVCGIPFFEPGRVLAVSSASTTINSPIKSAAWQCELAIPRIDGISPQIILMTYETCTAWFIHVATAPHSEDLLSRFYQQLETKTLPHLLASTLLSSSAMVLLGAAHEKNIPWSYEGQGICQLGWGEKSLRFLNSSIASDSVIGTEAAGHKYIAAQWLHQAGLPASEHYLSNSEELAIEASHQLGWPVVIKPADCERGEGVSVDVDSDAKVRDAFENARLLSVQVLVERQVPGNCHRVLVVRGEVMYVVKRLPIAVEGDGYHTVAELIATKMDNWRKQPPWRRPPPLIVDELAKQCLYSVGLTFDSIPQKGEWAPLRRIESTADGGRDEDMIAVLHPDNKALAIRAAALFDMDVAGVDIISTDISVPWHMNGAIINEINAAPAMGAGPSAKAAMPAVMECLIDGDGRIKIEAFIGGDSAFKRALQRQQILVTEGVTCYLISHRLTLDEAGNNQPMACEGLFLRCRALLMDKSVGAIMLVIQNDELIQTGLPVDVLDRVEKFDDDLCGNVKQMLDWLNDYVAV</sequence>
<dbReference type="PANTHER" id="PTHR21621">
    <property type="entry name" value="RIBOSOMAL PROTEIN S6 MODIFICATION PROTEIN"/>
    <property type="match status" value="1"/>
</dbReference>
<dbReference type="GO" id="GO:0005737">
    <property type="term" value="C:cytoplasm"/>
    <property type="evidence" value="ECO:0007669"/>
    <property type="project" value="TreeGrafter"/>
</dbReference>
<protein>
    <submittedName>
        <fullName evidence="4">Cyanophycin synthetase</fullName>
    </submittedName>
</protein>
<evidence type="ECO:0000256" key="2">
    <source>
        <dbReference type="PROSITE-ProRule" id="PRU00409"/>
    </source>
</evidence>
<keyword evidence="5" id="KW-1185">Reference proteome</keyword>
<evidence type="ECO:0000256" key="1">
    <source>
        <dbReference type="ARBA" id="ARBA00023211"/>
    </source>
</evidence>
<dbReference type="InterPro" id="IPR011761">
    <property type="entry name" value="ATP-grasp"/>
</dbReference>
<dbReference type="SUPFAM" id="SSF56059">
    <property type="entry name" value="Glutathione synthetase ATP-binding domain-like"/>
    <property type="match status" value="1"/>
</dbReference>
<keyword evidence="2" id="KW-0547">Nucleotide-binding</keyword>
<dbReference type="GO" id="GO:0005524">
    <property type="term" value="F:ATP binding"/>
    <property type="evidence" value="ECO:0007669"/>
    <property type="project" value="UniProtKB-UniRule"/>
</dbReference>
<evidence type="ECO:0000259" key="3">
    <source>
        <dbReference type="PROSITE" id="PS50975"/>
    </source>
</evidence>
<dbReference type="Pfam" id="PF02786">
    <property type="entry name" value="CPSase_L_D2"/>
    <property type="match status" value="1"/>
</dbReference>
<dbReference type="STRING" id="619304.SAMN05421760_11272"/>
<name>A0A1N7P2W0_9GAMM</name>
<dbReference type="InterPro" id="IPR005479">
    <property type="entry name" value="CPAse_ATP-bd"/>
</dbReference>
<evidence type="ECO:0000313" key="5">
    <source>
        <dbReference type="Proteomes" id="UP000185999"/>
    </source>
</evidence>
<proteinExistence type="predicted"/>
<dbReference type="InterPro" id="IPR013815">
    <property type="entry name" value="ATP_grasp_subdomain_1"/>
</dbReference>
<accession>A0A1N7P2W0</accession>
<evidence type="ECO:0000313" key="4">
    <source>
        <dbReference type="EMBL" id="SIT04890.1"/>
    </source>
</evidence>
<dbReference type="Proteomes" id="UP000185999">
    <property type="component" value="Unassembled WGS sequence"/>
</dbReference>
<gene>
    <name evidence="4" type="ORF">SAMN05421760_11272</name>
</gene>
<dbReference type="EMBL" id="FTOE01000012">
    <property type="protein sequence ID" value="SIT04890.1"/>
    <property type="molecule type" value="Genomic_DNA"/>
</dbReference>
<dbReference type="GO" id="GO:0046872">
    <property type="term" value="F:metal ion binding"/>
    <property type="evidence" value="ECO:0007669"/>
    <property type="project" value="InterPro"/>
</dbReference>
<dbReference type="GO" id="GO:0018169">
    <property type="term" value="F:ribosomal S6-glutamic acid ligase activity"/>
    <property type="evidence" value="ECO:0007669"/>
    <property type="project" value="TreeGrafter"/>
</dbReference>
<dbReference type="AlphaFoldDB" id="A0A1N7P2W0"/>